<evidence type="ECO:0000313" key="2">
    <source>
        <dbReference type="Proteomes" id="UP000006727"/>
    </source>
</evidence>
<name>A0A7I4E7Y3_PHYPA</name>
<sequence length="56" mass="6118">MIRAGRQADASVAEVYTEGVRCKCWGIIMCRAGGVQVFSCSGRREVLQDCFDGSML</sequence>
<dbReference type="EnsemblPlants" id="Pp3c7_2700V3.3">
    <property type="protein sequence ID" value="Pp3c7_2700V3.3"/>
    <property type="gene ID" value="Pp3c7_2700"/>
</dbReference>
<dbReference type="Proteomes" id="UP000006727">
    <property type="component" value="Chromosome 7"/>
</dbReference>
<evidence type="ECO:0000313" key="1">
    <source>
        <dbReference type="EnsemblPlants" id="Pp3c7_2700V3.3"/>
    </source>
</evidence>
<dbReference type="Gramene" id="Pp3c7_2700V3.3">
    <property type="protein sequence ID" value="Pp3c7_2700V3.3"/>
    <property type="gene ID" value="Pp3c7_2700"/>
</dbReference>
<reference evidence="1 2" key="2">
    <citation type="journal article" date="2018" name="Plant J.">
        <title>The Physcomitrella patens chromosome-scale assembly reveals moss genome structure and evolution.</title>
        <authorList>
            <person name="Lang D."/>
            <person name="Ullrich K.K."/>
            <person name="Murat F."/>
            <person name="Fuchs J."/>
            <person name="Jenkins J."/>
            <person name="Haas F.B."/>
            <person name="Piednoel M."/>
            <person name="Gundlach H."/>
            <person name="Van Bel M."/>
            <person name="Meyberg R."/>
            <person name="Vives C."/>
            <person name="Morata J."/>
            <person name="Symeonidi A."/>
            <person name="Hiss M."/>
            <person name="Muchero W."/>
            <person name="Kamisugi Y."/>
            <person name="Saleh O."/>
            <person name="Blanc G."/>
            <person name="Decker E.L."/>
            <person name="van Gessel N."/>
            <person name="Grimwood J."/>
            <person name="Hayes R.D."/>
            <person name="Graham S.W."/>
            <person name="Gunter L.E."/>
            <person name="McDaniel S.F."/>
            <person name="Hoernstein S.N.W."/>
            <person name="Larsson A."/>
            <person name="Li F.W."/>
            <person name="Perroud P.F."/>
            <person name="Phillips J."/>
            <person name="Ranjan P."/>
            <person name="Rokshar D.S."/>
            <person name="Rothfels C.J."/>
            <person name="Schneider L."/>
            <person name="Shu S."/>
            <person name="Stevenson D.W."/>
            <person name="Thummler F."/>
            <person name="Tillich M."/>
            <person name="Villarreal Aguilar J.C."/>
            <person name="Widiez T."/>
            <person name="Wong G.K."/>
            <person name="Wymore A."/>
            <person name="Zhang Y."/>
            <person name="Zimmer A.D."/>
            <person name="Quatrano R.S."/>
            <person name="Mayer K.F.X."/>
            <person name="Goodstein D."/>
            <person name="Casacuberta J.M."/>
            <person name="Vandepoele K."/>
            <person name="Reski R."/>
            <person name="Cuming A.C."/>
            <person name="Tuskan G.A."/>
            <person name="Maumus F."/>
            <person name="Salse J."/>
            <person name="Schmutz J."/>
            <person name="Rensing S.A."/>
        </authorList>
    </citation>
    <scope>NUCLEOTIDE SEQUENCE [LARGE SCALE GENOMIC DNA]</scope>
    <source>
        <strain evidence="1 2">cv. Gransden 2004</strain>
    </source>
</reference>
<dbReference type="AlphaFoldDB" id="A0A7I4E7Y3"/>
<keyword evidence="2" id="KW-1185">Reference proteome</keyword>
<protein>
    <submittedName>
        <fullName evidence="1">Uncharacterized protein</fullName>
    </submittedName>
</protein>
<reference evidence="1 2" key="1">
    <citation type="journal article" date="2008" name="Science">
        <title>The Physcomitrella genome reveals evolutionary insights into the conquest of land by plants.</title>
        <authorList>
            <person name="Rensing S."/>
            <person name="Lang D."/>
            <person name="Zimmer A."/>
            <person name="Terry A."/>
            <person name="Salamov A."/>
            <person name="Shapiro H."/>
            <person name="Nishiyama T."/>
            <person name="Perroud P.-F."/>
            <person name="Lindquist E."/>
            <person name="Kamisugi Y."/>
            <person name="Tanahashi T."/>
            <person name="Sakakibara K."/>
            <person name="Fujita T."/>
            <person name="Oishi K."/>
            <person name="Shin-I T."/>
            <person name="Kuroki Y."/>
            <person name="Toyoda A."/>
            <person name="Suzuki Y."/>
            <person name="Hashimoto A."/>
            <person name="Yamaguchi K."/>
            <person name="Sugano A."/>
            <person name="Kohara Y."/>
            <person name="Fujiyama A."/>
            <person name="Anterola A."/>
            <person name="Aoki S."/>
            <person name="Ashton N."/>
            <person name="Barbazuk W.B."/>
            <person name="Barker E."/>
            <person name="Bennetzen J."/>
            <person name="Bezanilla M."/>
            <person name="Blankenship R."/>
            <person name="Cho S.H."/>
            <person name="Dutcher S."/>
            <person name="Estelle M."/>
            <person name="Fawcett J.A."/>
            <person name="Gundlach H."/>
            <person name="Hanada K."/>
            <person name="Heyl A."/>
            <person name="Hicks K.A."/>
            <person name="Hugh J."/>
            <person name="Lohr M."/>
            <person name="Mayer K."/>
            <person name="Melkozernov A."/>
            <person name="Murata T."/>
            <person name="Nelson D."/>
            <person name="Pils B."/>
            <person name="Prigge M."/>
            <person name="Reiss B."/>
            <person name="Renner T."/>
            <person name="Rombauts S."/>
            <person name="Rushton P."/>
            <person name="Sanderfoot A."/>
            <person name="Schween G."/>
            <person name="Shiu S.-H."/>
            <person name="Stueber K."/>
            <person name="Theodoulou F.L."/>
            <person name="Tu H."/>
            <person name="Van de Peer Y."/>
            <person name="Verrier P.J."/>
            <person name="Waters E."/>
            <person name="Wood A."/>
            <person name="Yang L."/>
            <person name="Cove D."/>
            <person name="Cuming A."/>
            <person name="Hasebe M."/>
            <person name="Lucas S."/>
            <person name="Mishler D.B."/>
            <person name="Reski R."/>
            <person name="Grigoriev I."/>
            <person name="Quatrano R.S."/>
            <person name="Boore J.L."/>
        </authorList>
    </citation>
    <scope>NUCLEOTIDE SEQUENCE [LARGE SCALE GENOMIC DNA]</scope>
    <source>
        <strain evidence="1 2">cv. Gransden 2004</strain>
    </source>
</reference>
<proteinExistence type="predicted"/>
<organism evidence="1 2">
    <name type="scientific">Physcomitrium patens</name>
    <name type="common">Spreading-leaved earth moss</name>
    <name type="synonym">Physcomitrella patens</name>
    <dbReference type="NCBI Taxonomy" id="3218"/>
    <lineage>
        <taxon>Eukaryota</taxon>
        <taxon>Viridiplantae</taxon>
        <taxon>Streptophyta</taxon>
        <taxon>Embryophyta</taxon>
        <taxon>Bryophyta</taxon>
        <taxon>Bryophytina</taxon>
        <taxon>Bryopsida</taxon>
        <taxon>Funariidae</taxon>
        <taxon>Funariales</taxon>
        <taxon>Funariaceae</taxon>
        <taxon>Physcomitrium</taxon>
    </lineage>
</organism>
<accession>A0A7I4E7Y3</accession>
<reference evidence="1" key="3">
    <citation type="submission" date="2020-12" db="UniProtKB">
        <authorList>
            <consortium name="EnsemblPlants"/>
        </authorList>
    </citation>
    <scope>IDENTIFICATION</scope>
</reference>
<gene>
    <name evidence="1" type="primary">LOC112284699</name>
</gene>
<dbReference type="EMBL" id="ABEU02000007">
    <property type="status" value="NOT_ANNOTATED_CDS"/>
    <property type="molecule type" value="Genomic_DNA"/>
</dbReference>